<evidence type="ECO:0000313" key="1">
    <source>
        <dbReference type="EMBL" id="EPC32969.1"/>
    </source>
</evidence>
<proteinExistence type="predicted"/>
<sequence length="68" mass="7726">MFSRIFAQKKKAEASTIFFIELQLNSFKFCTGHSHSIVTVDYNRCYNGIYASLLFIGGAAAEQQPDYH</sequence>
<dbReference type="AlphaFoldDB" id="A0A8E0M6Q8"/>
<comment type="caution">
    <text evidence="1">The sequence shown here is derived from an EMBL/GenBank/DDBJ whole genome shotgun (WGS) entry which is preliminary data.</text>
</comment>
<organism evidence="1 2">
    <name type="scientific">Lacticaseibacillus paracasei subsp. paracasei Lpp22</name>
    <dbReference type="NCBI Taxonomy" id="1256221"/>
    <lineage>
        <taxon>Bacteria</taxon>
        <taxon>Bacillati</taxon>
        <taxon>Bacillota</taxon>
        <taxon>Bacilli</taxon>
        <taxon>Lactobacillales</taxon>
        <taxon>Lactobacillaceae</taxon>
        <taxon>Lacticaseibacillus</taxon>
    </lineage>
</organism>
<evidence type="ECO:0000313" key="2">
    <source>
        <dbReference type="Proteomes" id="UP000014257"/>
    </source>
</evidence>
<accession>A0A8E0M6Q8</accession>
<dbReference type="EMBL" id="ANMI01000017">
    <property type="protein sequence ID" value="EPC32969.1"/>
    <property type="molecule type" value="Genomic_DNA"/>
</dbReference>
<gene>
    <name evidence="1" type="ORF">Lpp22_0271</name>
</gene>
<name>A0A8E0M6Q8_LACPA</name>
<dbReference type="Proteomes" id="UP000014257">
    <property type="component" value="Unassembled WGS sequence"/>
</dbReference>
<protein>
    <submittedName>
        <fullName evidence="1">Uncharacterized protein</fullName>
    </submittedName>
</protein>
<reference evidence="1 2" key="1">
    <citation type="journal article" date="2013" name="PLoS ONE">
        <title>Lactobacillus paracasei comparative genomics: towards species pan-genome definition and exploitation of diversity.</title>
        <authorList>
            <person name="Smokvina T."/>
            <person name="Wels M."/>
            <person name="Polka J."/>
            <person name="Chervaux C."/>
            <person name="Brisse S."/>
            <person name="Boekhorst J."/>
            <person name="van Hylckama Vlieg J.E."/>
            <person name="Siezen R.J."/>
        </authorList>
    </citation>
    <scope>NUCLEOTIDE SEQUENCE [LARGE SCALE GENOMIC DNA]</scope>
    <source>
        <strain evidence="1 2">Lpp22</strain>
    </source>
</reference>